<comment type="caution">
    <text evidence="3">The sequence shown here is derived from an EMBL/GenBank/DDBJ whole genome shotgun (WGS) entry which is preliminary data.</text>
</comment>
<evidence type="ECO:0000313" key="4">
    <source>
        <dbReference type="Proteomes" id="UP001595884"/>
    </source>
</evidence>
<reference evidence="4" key="1">
    <citation type="journal article" date="2019" name="Int. J. Syst. Evol. Microbiol.">
        <title>The Global Catalogue of Microorganisms (GCM) 10K type strain sequencing project: providing services to taxonomists for standard genome sequencing and annotation.</title>
        <authorList>
            <consortium name="The Broad Institute Genomics Platform"/>
            <consortium name="The Broad Institute Genome Sequencing Center for Infectious Disease"/>
            <person name="Wu L."/>
            <person name="Ma J."/>
        </authorList>
    </citation>
    <scope>NUCLEOTIDE SEQUENCE [LARGE SCALE GENOMIC DNA]</scope>
    <source>
        <strain evidence="4">CGMCC 1.12849</strain>
    </source>
</reference>
<gene>
    <name evidence="3" type="ORF">ACFO7V_13305</name>
</gene>
<evidence type="ECO:0008006" key="5">
    <source>
        <dbReference type="Google" id="ProtNLM"/>
    </source>
</evidence>
<proteinExistence type="predicted"/>
<evidence type="ECO:0000256" key="1">
    <source>
        <dbReference type="SAM" id="MobiDB-lite"/>
    </source>
</evidence>
<dbReference type="Proteomes" id="UP001595884">
    <property type="component" value="Unassembled WGS sequence"/>
</dbReference>
<feature type="region of interest" description="Disordered" evidence="1">
    <location>
        <begin position="75"/>
        <end position="96"/>
    </location>
</feature>
<sequence>MARNTYDGVVKKILPLLLVLGLSLSACGGPSLADFRQQDPDGNSACIHFGGAISTTGEQGRTNLMKAAEHGAAATTEQIRQAVSTDESGSPQISDQAAFKKACEKQGFEFK</sequence>
<evidence type="ECO:0000256" key="2">
    <source>
        <dbReference type="SAM" id="SignalP"/>
    </source>
</evidence>
<organism evidence="3 4">
    <name type="scientific">Glutamicibacter bergerei</name>
    <dbReference type="NCBI Taxonomy" id="256702"/>
    <lineage>
        <taxon>Bacteria</taxon>
        <taxon>Bacillati</taxon>
        <taxon>Actinomycetota</taxon>
        <taxon>Actinomycetes</taxon>
        <taxon>Micrococcales</taxon>
        <taxon>Micrococcaceae</taxon>
        <taxon>Glutamicibacter</taxon>
    </lineage>
</organism>
<accession>A0ABV9MR37</accession>
<feature type="chain" id="PRO_5046124359" description="Lipoprotein" evidence="2">
    <location>
        <begin position="29"/>
        <end position="111"/>
    </location>
</feature>
<protein>
    <recommendedName>
        <fullName evidence="5">Lipoprotein</fullName>
    </recommendedName>
</protein>
<dbReference type="EMBL" id="JBHSHE010000061">
    <property type="protein sequence ID" value="MFC4717103.1"/>
    <property type="molecule type" value="Genomic_DNA"/>
</dbReference>
<evidence type="ECO:0000313" key="3">
    <source>
        <dbReference type="EMBL" id="MFC4717103.1"/>
    </source>
</evidence>
<keyword evidence="2" id="KW-0732">Signal</keyword>
<dbReference type="RefSeq" id="WP_346059294.1">
    <property type="nucleotide sequence ID" value="NZ_BAAAVQ010000039.1"/>
</dbReference>
<feature type="compositionally biased region" description="Polar residues" evidence="1">
    <location>
        <begin position="75"/>
        <end position="95"/>
    </location>
</feature>
<dbReference type="PROSITE" id="PS51257">
    <property type="entry name" value="PROKAR_LIPOPROTEIN"/>
    <property type="match status" value="1"/>
</dbReference>
<feature type="signal peptide" evidence="2">
    <location>
        <begin position="1"/>
        <end position="28"/>
    </location>
</feature>
<name>A0ABV9MR37_9MICC</name>
<keyword evidence="4" id="KW-1185">Reference proteome</keyword>